<sequence length="1268" mass="143019">MSVFHVHEWLALEVIDGNVCAVGELIEKRDQIVVGSITGRIWIVDPGRTSETKQQLLSCLLEEDLSVAILDIAIGNFISGLEQNLIAVLSPQKLIIYRLISDGEVYQLNTIYEHTITAAAYNMCIGTFGRATAAQICVQDMTCSLMVFEAEHQLFHRPVNLVAALHPGPIIYTSHSDSIITASSSAILISYRYSVLATASSGKSGKKIAANWTFNLGDYPLDLEVINTTLVQPSILILCKRTLFCLTHGGNIRFTYRLQCVATSLLVYDSTHDAYVKLCIATATRMLLFFKDTILVWAAQLLHDTIQVRLCSFSSVYRSMLVILSNSRISVSYLGTEPSLFRLPAPQTRFIDFQLRYKEFLELEGLIRKKPLESVEGVPSENSLSLNYSYDGFDFKSVRLSPRAEKSSVEIPSLTLNIELLSEIRLLDLKLICSAAFHIEHKYASFPAIDSSQKMSTGVYVLSQPVYDLRCKLYAFSSQFGDVTGKELKMPLNLMCHTVNTQRNAQYKVTIESSLAALDLTQLFPEFEAETSTAIGFQPYLSETVISIYASQKYKRYRIQAESLDFIYLFADELITRIQAKQPEAKINCTLPLDQILHEINVYVEYEKRKTEEEKELERFCILLRHVQATILTKLKGERPTEVDHMNTLLNYAYQQILCYVDRLEQLNETLRSANLSLSAALNLMHLITSLKGNPLPLDGTIVNNSGQSVWERIKWAISTFKPIDLNTELSSNDLRYLMQSVCEGNCGTMAYIHEDSREEEDDEPQQSEPIVDPLISGIPCTNEGAKINLADVTRGLVTSPCYHCICMNSVITCVLEKCESLKNCPTVWDRNNNTCCMKCLDCIHMGIKRNNNQIWTSAQDICTQISCKAGVITSWRIQCLTNCSNGRLLAGFCCGLCLTPIKVQDQCVRCDLVLNQWYHCYRFTCPVLNCPISQHTKHPKRCCPECKSHSVISESSNLTVSNGSHCFFRGWRYIVHDTFRIDPCSRCSCQPGGIVCRRKENPCKKTEINGSETIVEHGTRWTLDNNCSNCICANGYIKCKKMNCPWEGKCPQGRHFKKVNGSCCHECELKEGSCTIFGDPHYLTFDKFGYSFQGMCSYILTQECSLNGIDPQFKIIGVNGGRSSLTWTKRVIIAISLFNGSFFTMHLLPKKVIRERTKIISIPYVRYSDWPEYRAFEDPTTGNIVVSFKLIGLKVIWDGKSFVEIVLTKRHQSKVCGLCGNFNGDPSDDLMSRSTSSSSHSVSHFAQSWAYNIACTQRQYVNIVRFT</sequence>
<dbReference type="Pfam" id="PF23338">
    <property type="entry name" value="PTHB1_hp"/>
    <property type="match status" value="1"/>
</dbReference>
<dbReference type="GO" id="GO:0034464">
    <property type="term" value="C:BBSome"/>
    <property type="evidence" value="ECO:0007669"/>
    <property type="project" value="InterPro"/>
</dbReference>
<keyword evidence="3" id="KW-1185">Reference proteome</keyword>
<dbReference type="InterPro" id="IPR026511">
    <property type="entry name" value="PTHB1"/>
</dbReference>
<dbReference type="PROSITE" id="PS51233">
    <property type="entry name" value="VWFD"/>
    <property type="match status" value="1"/>
</dbReference>
<feature type="domain" description="VWFD" evidence="2">
    <location>
        <begin position="1073"/>
        <end position="1257"/>
    </location>
</feature>
<dbReference type="InterPro" id="IPR055363">
    <property type="entry name" value="PTHB1_hp_dom"/>
</dbReference>
<proteinExistence type="predicted"/>
<dbReference type="Proteomes" id="UP000095285">
    <property type="component" value="Unassembled WGS sequence"/>
</dbReference>
<dbReference type="eggNOG" id="KOG3679">
    <property type="taxonomic scope" value="Eukaryota"/>
</dbReference>
<organism evidence="3 4">
    <name type="scientific">Loa loa</name>
    <name type="common">Eye worm</name>
    <name type="synonym">Filaria loa</name>
    <dbReference type="NCBI Taxonomy" id="7209"/>
    <lineage>
        <taxon>Eukaryota</taxon>
        <taxon>Metazoa</taxon>
        <taxon>Ecdysozoa</taxon>
        <taxon>Nematoda</taxon>
        <taxon>Chromadorea</taxon>
        <taxon>Rhabditida</taxon>
        <taxon>Spirurina</taxon>
        <taxon>Spiruromorpha</taxon>
        <taxon>Filarioidea</taxon>
        <taxon>Onchocercidae</taxon>
        <taxon>Loa</taxon>
    </lineage>
</organism>
<dbReference type="STRING" id="7209.A0A1I7W029"/>
<name>A0A1I7W029_LOALO</name>
<dbReference type="Pfam" id="PF14727">
    <property type="entry name" value="PHTB1_N"/>
    <property type="match status" value="1"/>
</dbReference>
<dbReference type="PANTHER" id="PTHR20991:SF0">
    <property type="entry name" value="PROTEIN PTHB1"/>
    <property type="match status" value="1"/>
</dbReference>
<dbReference type="InterPro" id="IPR028073">
    <property type="entry name" value="PHTB1_N_dom"/>
</dbReference>
<dbReference type="SMART" id="SM00214">
    <property type="entry name" value="VWC"/>
    <property type="match status" value="3"/>
</dbReference>
<dbReference type="AlphaFoldDB" id="A0A1I7W029"/>
<dbReference type="Pfam" id="PF00094">
    <property type="entry name" value="VWD"/>
    <property type="match status" value="1"/>
</dbReference>
<dbReference type="InterPro" id="IPR001007">
    <property type="entry name" value="VWF_dom"/>
</dbReference>
<dbReference type="PANTHER" id="PTHR20991">
    <property type="entry name" value="PARATHYROID HORMONE-RESPONSIVE B1 GENE"/>
    <property type="match status" value="1"/>
</dbReference>
<evidence type="ECO:0000313" key="3">
    <source>
        <dbReference type="Proteomes" id="UP000095285"/>
    </source>
</evidence>
<feature type="domain" description="VWFC" evidence="1">
    <location>
        <begin position="1002"/>
        <end position="1069"/>
    </location>
</feature>
<evidence type="ECO:0000259" key="2">
    <source>
        <dbReference type="PROSITE" id="PS51233"/>
    </source>
</evidence>
<evidence type="ECO:0000313" key="4">
    <source>
        <dbReference type="WBParaSite" id="EN70_8171"/>
    </source>
</evidence>
<dbReference type="Gene3D" id="6.20.200.20">
    <property type="match status" value="2"/>
</dbReference>
<dbReference type="WBParaSite" id="EN70_8171">
    <property type="protein sequence ID" value="EN70_8171"/>
    <property type="gene ID" value="EN70_8171"/>
</dbReference>
<dbReference type="PROSITE" id="PS50184">
    <property type="entry name" value="VWFC_2"/>
    <property type="match status" value="1"/>
</dbReference>
<dbReference type="SMART" id="SM00216">
    <property type="entry name" value="VWD"/>
    <property type="match status" value="1"/>
</dbReference>
<reference evidence="4" key="2">
    <citation type="submission" date="2016-11" db="UniProtKB">
        <authorList>
            <consortium name="WormBaseParasite"/>
        </authorList>
    </citation>
    <scope>IDENTIFICATION</scope>
</reference>
<dbReference type="InterPro" id="IPR055362">
    <property type="entry name" value="PTHB1_pf_dom"/>
</dbReference>
<evidence type="ECO:0000259" key="1">
    <source>
        <dbReference type="PROSITE" id="PS50184"/>
    </source>
</evidence>
<protein>
    <submittedName>
        <fullName evidence="4">Protein PTHB1</fullName>
    </submittedName>
</protein>
<reference evidence="3" key="1">
    <citation type="submission" date="2012-04" db="EMBL/GenBank/DDBJ databases">
        <title>The Genome Sequence of Loa loa.</title>
        <authorList>
            <consortium name="The Broad Institute Genome Sequencing Platform"/>
            <consortium name="Broad Institute Genome Sequencing Center for Infectious Disease"/>
            <person name="Nutman T.B."/>
            <person name="Fink D.L."/>
            <person name="Russ C."/>
            <person name="Young S."/>
            <person name="Zeng Q."/>
            <person name="Gargeya S."/>
            <person name="Alvarado L."/>
            <person name="Berlin A."/>
            <person name="Chapman S.B."/>
            <person name="Chen Z."/>
            <person name="Freedman E."/>
            <person name="Gellesch M."/>
            <person name="Goldberg J."/>
            <person name="Griggs A."/>
            <person name="Gujja S."/>
            <person name="Heilman E.R."/>
            <person name="Heiman D."/>
            <person name="Howarth C."/>
            <person name="Mehta T."/>
            <person name="Neiman D."/>
            <person name="Pearson M."/>
            <person name="Roberts A."/>
            <person name="Saif S."/>
            <person name="Shea T."/>
            <person name="Shenoy N."/>
            <person name="Sisk P."/>
            <person name="Stolte C."/>
            <person name="Sykes S."/>
            <person name="White J."/>
            <person name="Yandava C."/>
            <person name="Haas B."/>
            <person name="Henn M.R."/>
            <person name="Nusbaum C."/>
            <person name="Birren B."/>
        </authorList>
    </citation>
    <scope>NUCLEOTIDE SEQUENCE [LARGE SCALE GENOMIC DNA]</scope>
</reference>
<dbReference type="InterPro" id="IPR001846">
    <property type="entry name" value="VWF_type-D"/>
</dbReference>
<dbReference type="SUPFAM" id="SSF57603">
    <property type="entry name" value="FnI-like domain"/>
    <property type="match status" value="2"/>
</dbReference>
<accession>A0A1I7W029</accession>
<dbReference type="GO" id="GO:0060271">
    <property type="term" value="P:cilium assembly"/>
    <property type="evidence" value="ECO:0007669"/>
    <property type="project" value="TreeGrafter"/>
</dbReference>
<dbReference type="GO" id="GO:0016020">
    <property type="term" value="C:membrane"/>
    <property type="evidence" value="ECO:0007669"/>
    <property type="project" value="TreeGrafter"/>
</dbReference>
<dbReference type="Pfam" id="PF23337">
    <property type="entry name" value="PTHB1_pf"/>
    <property type="match status" value="1"/>
</dbReference>